<organism evidence="2 3">
    <name type="scientific">Owenia fusiformis</name>
    <name type="common">Polychaete worm</name>
    <dbReference type="NCBI Taxonomy" id="6347"/>
    <lineage>
        <taxon>Eukaryota</taxon>
        <taxon>Metazoa</taxon>
        <taxon>Spiralia</taxon>
        <taxon>Lophotrochozoa</taxon>
        <taxon>Annelida</taxon>
        <taxon>Polychaeta</taxon>
        <taxon>Sedentaria</taxon>
        <taxon>Canalipalpata</taxon>
        <taxon>Sabellida</taxon>
        <taxon>Oweniida</taxon>
        <taxon>Oweniidae</taxon>
        <taxon>Owenia</taxon>
    </lineage>
</organism>
<evidence type="ECO:0000313" key="2">
    <source>
        <dbReference type="EMBL" id="CAH1799653.1"/>
    </source>
</evidence>
<feature type="region of interest" description="Disordered" evidence="1">
    <location>
        <begin position="225"/>
        <end position="268"/>
    </location>
</feature>
<keyword evidence="3" id="KW-1185">Reference proteome</keyword>
<dbReference type="InterPro" id="IPR051133">
    <property type="entry name" value="Adapter_Engulfment-Domain"/>
</dbReference>
<comment type="caution">
    <text evidence="2">The sequence shown here is derived from an EMBL/GenBank/DDBJ whole genome shotgun (WGS) entry which is preliminary data.</text>
</comment>
<feature type="region of interest" description="Disordered" evidence="1">
    <location>
        <begin position="292"/>
        <end position="328"/>
    </location>
</feature>
<evidence type="ECO:0000313" key="3">
    <source>
        <dbReference type="Proteomes" id="UP000749559"/>
    </source>
</evidence>
<reference evidence="2" key="1">
    <citation type="submission" date="2022-03" db="EMBL/GenBank/DDBJ databases">
        <authorList>
            <person name="Martin C."/>
        </authorList>
    </citation>
    <scope>NUCLEOTIDE SEQUENCE</scope>
</reference>
<name>A0A8J1TBS1_OWEFU</name>
<dbReference type="EMBL" id="CAIIXF020000011">
    <property type="protein sequence ID" value="CAH1799653.1"/>
    <property type="molecule type" value="Genomic_DNA"/>
</dbReference>
<feature type="compositionally biased region" description="Low complexity" evidence="1">
    <location>
        <begin position="254"/>
        <end position="266"/>
    </location>
</feature>
<dbReference type="CDD" id="cd13159">
    <property type="entry name" value="PTB_LDLRAP-mammal-like"/>
    <property type="match status" value="1"/>
</dbReference>
<dbReference type="Pfam" id="PF00640">
    <property type="entry name" value="PID"/>
    <property type="match status" value="1"/>
</dbReference>
<dbReference type="InterPro" id="IPR006020">
    <property type="entry name" value="PTB/PI_dom"/>
</dbReference>
<dbReference type="AlphaFoldDB" id="A0A8J1TBS1"/>
<accession>A0A8J1TBS1</accession>
<feature type="compositionally biased region" description="Polar residues" evidence="1">
    <location>
        <begin position="228"/>
        <end position="252"/>
    </location>
</feature>
<feature type="compositionally biased region" description="Polar residues" evidence="1">
    <location>
        <begin position="292"/>
        <end position="325"/>
    </location>
</feature>
<feature type="region of interest" description="Disordered" evidence="1">
    <location>
        <begin position="1"/>
        <end position="25"/>
    </location>
</feature>
<gene>
    <name evidence="2" type="ORF">OFUS_LOCUS23636</name>
</gene>
<dbReference type="Proteomes" id="UP000749559">
    <property type="component" value="Unassembled WGS sequence"/>
</dbReference>
<dbReference type="SUPFAM" id="SSF50729">
    <property type="entry name" value="PH domain-like"/>
    <property type="match status" value="1"/>
</dbReference>
<feature type="region of interest" description="Disordered" evidence="1">
    <location>
        <begin position="343"/>
        <end position="367"/>
    </location>
</feature>
<dbReference type="PANTHER" id="PTHR11232">
    <property type="entry name" value="PHOSPHOTYROSINE INTERACTION DOMAIN-CONTAINING FAMILY MEMBER"/>
    <property type="match status" value="1"/>
</dbReference>
<evidence type="ECO:0000256" key="1">
    <source>
        <dbReference type="SAM" id="MobiDB-lite"/>
    </source>
</evidence>
<feature type="compositionally biased region" description="Basic residues" evidence="1">
    <location>
        <begin position="1"/>
        <end position="13"/>
    </location>
</feature>
<dbReference type="PANTHER" id="PTHR11232:SF74">
    <property type="entry name" value="PTB DOMAIN-CONTAINING ADAPTER PROTEIN CED-6-LIKE PROTEIN"/>
    <property type="match status" value="1"/>
</dbReference>
<proteinExistence type="predicted"/>
<dbReference type="SMART" id="SM00462">
    <property type="entry name" value="PTB"/>
    <property type="match status" value="1"/>
</dbReference>
<sequence length="367" mass="40396">MFRAKKSPKKQKAAKKEPAKHEKLADDWGANNDKVKEGVVFYVKYLGSTLVEELGAGQSYGDAISAKAVKTIVEMAKAAGVNVSKLPRMVLKVFPEGIQVSDLDTKEVKFETSIYRISFCTADSNQEKICAYIARNSDNETMECKAFLCAKRKIAEAITLTVAQTFNIAYEHETRIKEEQSLQNTIKVSEAQDNSIDSNQKDKNFNPASEMKSCHLEMSDPWTDVLKHSNSTSDPSAITNNLKGNPSSSPTLGSVGSRSPSSSTSSKDYTADVKWEDFDLDLDDHFSQLAVTRSTNPSQPEQSSTFQADPFVTSTQADPFSTSKSDPFIVHKSKDPWAILEPQKFNPATDGQNKPVELPSGNMLGLQ</sequence>
<dbReference type="InterPro" id="IPR011993">
    <property type="entry name" value="PH-like_dom_sf"/>
</dbReference>
<dbReference type="PROSITE" id="PS01179">
    <property type="entry name" value="PID"/>
    <property type="match status" value="1"/>
</dbReference>
<dbReference type="OrthoDB" id="9999955at2759"/>
<protein>
    <submittedName>
        <fullName evidence="2">Uncharacterized protein</fullName>
    </submittedName>
</protein>
<dbReference type="Gene3D" id="2.30.29.30">
    <property type="entry name" value="Pleckstrin-homology domain (PH domain)/Phosphotyrosine-binding domain (PTB)"/>
    <property type="match status" value="1"/>
</dbReference>
<feature type="compositionally biased region" description="Basic and acidic residues" evidence="1">
    <location>
        <begin position="14"/>
        <end position="25"/>
    </location>
</feature>